<evidence type="ECO:0000256" key="7">
    <source>
        <dbReference type="SAM" id="MobiDB-lite"/>
    </source>
</evidence>
<dbReference type="PANTHER" id="PTHR21141">
    <property type="entry name" value="60S ACIDIC RIBOSOMAL PROTEIN FAMILY MEMBER"/>
    <property type="match status" value="1"/>
</dbReference>
<evidence type="ECO:0000256" key="1">
    <source>
        <dbReference type="ARBA" id="ARBA00003362"/>
    </source>
</evidence>
<comment type="similarity">
    <text evidence="2">Belongs to the eukaryotic ribosomal protein P1/P2 family.</text>
</comment>
<evidence type="ECO:0000313" key="9">
    <source>
        <dbReference type="Proteomes" id="UP000271098"/>
    </source>
</evidence>
<feature type="region of interest" description="Disordered" evidence="7">
    <location>
        <begin position="36"/>
        <end position="66"/>
    </location>
</feature>
<keyword evidence="3" id="KW-0689">Ribosomal protein</keyword>
<evidence type="ECO:0000256" key="2">
    <source>
        <dbReference type="ARBA" id="ARBA00005436"/>
    </source>
</evidence>
<dbReference type="Gene3D" id="1.10.10.1410">
    <property type="match status" value="1"/>
</dbReference>
<keyword evidence="4" id="KW-0687">Ribonucleoprotein</keyword>
<protein>
    <recommendedName>
        <fullName evidence="5">Large ribosomal subunit protein P2</fullName>
    </recommendedName>
    <alternativeName>
        <fullName evidence="6">60S acidic ribosomal protein P2</fullName>
    </alternativeName>
</protein>
<name>A0A183EES9_9BILA</name>
<dbReference type="InterPro" id="IPR044076">
    <property type="entry name" value="Ribosomal_P2"/>
</dbReference>
<keyword evidence="9" id="KW-1185">Reference proteome</keyword>
<dbReference type="InterPro" id="IPR038716">
    <property type="entry name" value="P1/P2_N_sf"/>
</dbReference>
<evidence type="ECO:0000256" key="3">
    <source>
        <dbReference type="ARBA" id="ARBA00022980"/>
    </source>
</evidence>
<dbReference type="EMBL" id="UYRT01088585">
    <property type="protein sequence ID" value="VDN33908.1"/>
    <property type="molecule type" value="Genomic_DNA"/>
</dbReference>
<gene>
    <name evidence="8" type="ORF">GPUH_LOCUS19471</name>
</gene>
<evidence type="ECO:0000256" key="5">
    <source>
        <dbReference type="ARBA" id="ARBA00035301"/>
    </source>
</evidence>
<organism evidence="10">
    <name type="scientific">Gongylonema pulchrum</name>
    <dbReference type="NCBI Taxonomy" id="637853"/>
    <lineage>
        <taxon>Eukaryota</taxon>
        <taxon>Metazoa</taxon>
        <taxon>Ecdysozoa</taxon>
        <taxon>Nematoda</taxon>
        <taxon>Chromadorea</taxon>
        <taxon>Rhabditida</taxon>
        <taxon>Spirurina</taxon>
        <taxon>Spiruromorpha</taxon>
        <taxon>Spiruroidea</taxon>
        <taxon>Gongylonematidae</taxon>
        <taxon>Gongylonema</taxon>
    </lineage>
</organism>
<reference evidence="8 9" key="2">
    <citation type="submission" date="2018-11" db="EMBL/GenBank/DDBJ databases">
        <authorList>
            <consortium name="Pathogen Informatics"/>
        </authorList>
    </citation>
    <scope>NUCLEOTIDE SEQUENCE [LARGE SCALE GENOMIC DNA]</scope>
</reference>
<dbReference type="Proteomes" id="UP000271098">
    <property type="component" value="Unassembled WGS sequence"/>
</dbReference>
<comment type="function">
    <text evidence="1">Plays an important role in the elongation step of protein synthesis.</text>
</comment>
<reference evidence="10" key="1">
    <citation type="submission" date="2016-06" db="UniProtKB">
        <authorList>
            <consortium name="WormBaseParasite"/>
        </authorList>
    </citation>
    <scope>IDENTIFICATION</scope>
</reference>
<dbReference type="WBParaSite" id="GPUH_0001949501-mRNA-1">
    <property type="protein sequence ID" value="GPUH_0001949501-mRNA-1"/>
    <property type="gene ID" value="GPUH_0001949501"/>
</dbReference>
<evidence type="ECO:0000313" key="8">
    <source>
        <dbReference type="EMBL" id="VDN33908.1"/>
    </source>
</evidence>
<sequence>MKYVAAYVLCQMGGSQSPTAKDIERVIKAGLAKISSVPSGGAAPSAAAAATPAAEAPAQETKKGTF</sequence>
<dbReference type="AlphaFoldDB" id="A0A183EES9"/>
<evidence type="ECO:0000313" key="10">
    <source>
        <dbReference type="WBParaSite" id="GPUH_0001949501-mRNA-1"/>
    </source>
</evidence>
<dbReference type="PANTHER" id="PTHR21141:SF5">
    <property type="entry name" value="LARGE RIBOSOMAL SUBUNIT PROTEIN P2"/>
    <property type="match status" value="1"/>
</dbReference>
<evidence type="ECO:0000256" key="4">
    <source>
        <dbReference type="ARBA" id="ARBA00023274"/>
    </source>
</evidence>
<accession>A0A183EES9</accession>
<dbReference type="GO" id="GO:0002182">
    <property type="term" value="P:cytoplasmic translational elongation"/>
    <property type="evidence" value="ECO:0007669"/>
    <property type="project" value="InterPro"/>
</dbReference>
<evidence type="ECO:0000256" key="6">
    <source>
        <dbReference type="ARBA" id="ARBA00035443"/>
    </source>
</evidence>
<dbReference type="OrthoDB" id="1227494at2759"/>
<feature type="compositionally biased region" description="Low complexity" evidence="7">
    <location>
        <begin position="36"/>
        <end position="58"/>
    </location>
</feature>
<dbReference type="GO" id="GO:0003735">
    <property type="term" value="F:structural constituent of ribosome"/>
    <property type="evidence" value="ECO:0007669"/>
    <property type="project" value="InterPro"/>
</dbReference>
<dbReference type="GO" id="GO:0022625">
    <property type="term" value="C:cytosolic large ribosomal subunit"/>
    <property type="evidence" value="ECO:0007669"/>
    <property type="project" value="InterPro"/>
</dbReference>
<proteinExistence type="inferred from homology"/>